<feature type="domain" description="Cytochrome c" evidence="10">
    <location>
        <begin position="37"/>
        <end position="140"/>
    </location>
</feature>
<reference evidence="11 12" key="1">
    <citation type="submission" date="2019-09" db="EMBL/GenBank/DDBJ databases">
        <title>Segnochrobactrum spirostomi gen. nov., sp. nov., isolated from the ciliate Spirostomum cf. yagiui and description of a novel family, Segnochrobactraceae fam. nov. within the order Rhizobiales of the class Alphaproteobacteria.</title>
        <authorList>
            <person name="Akter S."/>
            <person name="Shazib S.U.A."/>
            <person name="Shin M.K."/>
        </authorList>
    </citation>
    <scope>NUCLEOTIDE SEQUENCE [LARGE SCALE GENOMIC DNA]</scope>
    <source>
        <strain evidence="11 12">Sp-1</strain>
    </source>
</reference>
<evidence type="ECO:0000256" key="5">
    <source>
        <dbReference type="ARBA" id="ARBA00022723"/>
    </source>
</evidence>
<proteinExistence type="predicted"/>
<dbReference type="InterPro" id="IPR036909">
    <property type="entry name" value="Cyt_c-like_dom_sf"/>
</dbReference>
<dbReference type="EMBL" id="VWNA01000001">
    <property type="protein sequence ID" value="MQT13830.1"/>
    <property type="molecule type" value="Genomic_DNA"/>
</dbReference>
<dbReference type="Pfam" id="PF00034">
    <property type="entry name" value="Cytochrom_C"/>
    <property type="match status" value="2"/>
</dbReference>
<dbReference type="PROSITE" id="PS51007">
    <property type="entry name" value="CYTC"/>
    <property type="match status" value="3"/>
</dbReference>
<sequence>MDMQASPMKSWLAAAGLSVVAAVTAASSPARADDQADLIARGKYLVTAADCMPCHTGPGRKPFTGGLPINTPFGVLTTPNITPDKATGIGNWTDAQFYGALHDGIGAHGEFLYPVFPFTSFTKITPDDVKAIKAYLFSLPPETAPPQQNNLRFPFNVRQSLAVWREMFFTPGTFVPNPKASDQINRGAYLVEALGHCAECHTPRNIMGAMEPSKELAGGTVDTYFAPNISSDLRSGVGGWSNDQLFQYLKTGATQAKGVVFGPMAEVVHESLSKLKDDDLHAIVAYLKATPDEVATAKAQPDERRHAGAVVYLNVCSQCHQTGGTGIPNAIPALAGNGAVQAGEPNDVISAVVGGLKGKGSYGDMPSFAAALTDQQIVDVVNYVRTSWGNKGSANATLATVASIRSGITTTDLGTEAAQKLDCPRVSSDDINGTLSNPGSGILTMLQGIKSNGGGGSQIPVLINEIRQASPGISDAQLVDDTIAAFCPIVAQDAALSEAQKKQVVDAFATQVNSEVMANALPTGAKVFVNVPLPQSVLTGAEAAAQAAGESRDIWLEKAIADQVKASGK</sequence>
<dbReference type="Proteomes" id="UP000332515">
    <property type="component" value="Unassembled WGS sequence"/>
</dbReference>
<keyword evidence="3 8" id="KW-0349">Heme</keyword>
<keyword evidence="6" id="KW-0249">Electron transport</keyword>
<comment type="cofactor">
    <cofactor evidence="1">
        <name>heme c</name>
        <dbReference type="ChEBI" id="CHEBI:61717"/>
    </cofactor>
</comment>
<protein>
    <submittedName>
        <fullName evidence="11">C-type cytochrome</fullName>
    </submittedName>
</protein>
<keyword evidence="9" id="KW-0732">Signal</keyword>
<dbReference type="RefSeq" id="WP_153483230.1">
    <property type="nucleotide sequence ID" value="NZ_VWNA01000001.1"/>
</dbReference>
<dbReference type="AlphaFoldDB" id="A0A6A7Y3X0"/>
<dbReference type="InterPro" id="IPR008168">
    <property type="entry name" value="Cyt_C_IC"/>
</dbReference>
<feature type="domain" description="Cytochrome c" evidence="10">
    <location>
        <begin position="182"/>
        <end position="291"/>
    </location>
</feature>
<evidence type="ECO:0000313" key="12">
    <source>
        <dbReference type="Proteomes" id="UP000332515"/>
    </source>
</evidence>
<feature type="chain" id="PRO_5025353173" evidence="9">
    <location>
        <begin position="33"/>
        <end position="569"/>
    </location>
</feature>
<keyword evidence="12" id="KW-1185">Reference proteome</keyword>
<evidence type="ECO:0000256" key="2">
    <source>
        <dbReference type="ARBA" id="ARBA00022448"/>
    </source>
</evidence>
<evidence type="ECO:0000256" key="3">
    <source>
        <dbReference type="ARBA" id="ARBA00022617"/>
    </source>
</evidence>
<dbReference type="InterPro" id="IPR051459">
    <property type="entry name" value="Cytochrome_c-type_DH"/>
</dbReference>
<evidence type="ECO:0000256" key="8">
    <source>
        <dbReference type="PROSITE-ProRule" id="PRU00433"/>
    </source>
</evidence>
<dbReference type="PRINTS" id="PR00605">
    <property type="entry name" value="CYTCHROMECIC"/>
</dbReference>
<dbReference type="SUPFAM" id="SSF46626">
    <property type="entry name" value="Cytochrome c"/>
    <property type="match status" value="3"/>
</dbReference>
<evidence type="ECO:0000256" key="7">
    <source>
        <dbReference type="ARBA" id="ARBA00023004"/>
    </source>
</evidence>
<dbReference type="PANTHER" id="PTHR35008">
    <property type="entry name" value="BLL4482 PROTEIN-RELATED"/>
    <property type="match status" value="1"/>
</dbReference>
<dbReference type="InterPro" id="IPR009056">
    <property type="entry name" value="Cyt_c-like_dom"/>
</dbReference>
<keyword evidence="7 8" id="KW-0408">Iron</keyword>
<evidence type="ECO:0000313" key="11">
    <source>
        <dbReference type="EMBL" id="MQT13830.1"/>
    </source>
</evidence>
<dbReference type="GO" id="GO:0009055">
    <property type="term" value="F:electron transfer activity"/>
    <property type="evidence" value="ECO:0007669"/>
    <property type="project" value="InterPro"/>
</dbReference>
<dbReference type="GO" id="GO:0005506">
    <property type="term" value="F:iron ion binding"/>
    <property type="evidence" value="ECO:0007669"/>
    <property type="project" value="InterPro"/>
</dbReference>
<dbReference type="GO" id="GO:0020037">
    <property type="term" value="F:heme binding"/>
    <property type="evidence" value="ECO:0007669"/>
    <property type="project" value="InterPro"/>
</dbReference>
<dbReference type="Gene3D" id="1.10.760.10">
    <property type="entry name" value="Cytochrome c-like domain"/>
    <property type="match status" value="3"/>
</dbReference>
<dbReference type="PANTHER" id="PTHR35008:SF8">
    <property type="entry name" value="ALCOHOL DEHYDROGENASE CYTOCHROME C SUBUNIT"/>
    <property type="match status" value="1"/>
</dbReference>
<accession>A0A6A7Y3X0</accession>
<gene>
    <name evidence="11" type="ORF">F0357_14515</name>
</gene>
<comment type="caution">
    <text evidence="11">The sequence shown here is derived from an EMBL/GenBank/DDBJ whole genome shotgun (WGS) entry which is preliminary data.</text>
</comment>
<evidence type="ECO:0000256" key="9">
    <source>
        <dbReference type="SAM" id="SignalP"/>
    </source>
</evidence>
<keyword evidence="5 8" id="KW-0479">Metal-binding</keyword>
<evidence type="ECO:0000256" key="6">
    <source>
        <dbReference type="ARBA" id="ARBA00022982"/>
    </source>
</evidence>
<keyword evidence="4" id="KW-0679">Respiratory chain</keyword>
<name>A0A6A7Y3X0_9HYPH</name>
<feature type="signal peptide" evidence="9">
    <location>
        <begin position="1"/>
        <end position="32"/>
    </location>
</feature>
<keyword evidence="2" id="KW-0813">Transport</keyword>
<organism evidence="11 12">
    <name type="scientific">Segnochrobactrum spirostomi</name>
    <dbReference type="NCBI Taxonomy" id="2608987"/>
    <lineage>
        <taxon>Bacteria</taxon>
        <taxon>Pseudomonadati</taxon>
        <taxon>Pseudomonadota</taxon>
        <taxon>Alphaproteobacteria</taxon>
        <taxon>Hyphomicrobiales</taxon>
        <taxon>Segnochrobactraceae</taxon>
        <taxon>Segnochrobactrum</taxon>
    </lineage>
</organism>
<evidence type="ECO:0000256" key="1">
    <source>
        <dbReference type="ARBA" id="ARBA00001926"/>
    </source>
</evidence>
<evidence type="ECO:0000259" key="10">
    <source>
        <dbReference type="PROSITE" id="PS51007"/>
    </source>
</evidence>
<evidence type="ECO:0000256" key="4">
    <source>
        <dbReference type="ARBA" id="ARBA00022660"/>
    </source>
</evidence>
<feature type="domain" description="Cytochrome c" evidence="10">
    <location>
        <begin position="303"/>
        <end position="388"/>
    </location>
</feature>